<dbReference type="STRING" id="696762.PFRI_08000"/>
<dbReference type="AlphaFoldDB" id="A0A1L9P0G5"/>
<name>A0A1L9P0G5_9RHOB</name>
<sequence>MFMFASLIVFLVYFANVAMGAFWDVTYFGDVGEMLVLFAATILFVVAILQKEAARAKRDDS</sequence>
<feature type="transmembrane region" description="Helical" evidence="1">
    <location>
        <begin position="30"/>
        <end position="49"/>
    </location>
</feature>
<dbReference type="RefSeq" id="WP_072629460.1">
    <property type="nucleotide sequence ID" value="NZ_MLCB01000071.1"/>
</dbReference>
<dbReference type="Proteomes" id="UP000184514">
    <property type="component" value="Unassembled WGS sequence"/>
</dbReference>
<dbReference type="EMBL" id="MLCB01000071">
    <property type="protein sequence ID" value="OJI94962.1"/>
    <property type="molecule type" value="Genomic_DNA"/>
</dbReference>
<accession>A0A1L9P0G5</accession>
<evidence type="ECO:0000256" key="1">
    <source>
        <dbReference type="SAM" id="Phobius"/>
    </source>
</evidence>
<evidence type="ECO:0000313" key="3">
    <source>
        <dbReference type="Proteomes" id="UP000184514"/>
    </source>
</evidence>
<organism evidence="2 3">
    <name type="scientific">Planktotalea frisia</name>
    <dbReference type="NCBI Taxonomy" id="696762"/>
    <lineage>
        <taxon>Bacteria</taxon>
        <taxon>Pseudomonadati</taxon>
        <taxon>Pseudomonadota</taxon>
        <taxon>Alphaproteobacteria</taxon>
        <taxon>Rhodobacterales</taxon>
        <taxon>Paracoccaceae</taxon>
        <taxon>Planktotalea</taxon>
    </lineage>
</organism>
<protein>
    <submittedName>
        <fullName evidence="2">Uncharacterized protein</fullName>
    </submittedName>
</protein>
<keyword evidence="1" id="KW-1133">Transmembrane helix</keyword>
<reference evidence="2 3" key="1">
    <citation type="submission" date="2016-10" db="EMBL/GenBank/DDBJ databases">
        <title>Genome sequence of Planktotalea frisia SH6-1.</title>
        <authorList>
            <person name="Poehlein A."/>
            <person name="Bakenhus I."/>
            <person name="Voget S."/>
            <person name="Brinkhoff T."/>
            <person name="Simon M."/>
        </authorList>
    </citation>
    <scope>NUCLEOTIDE SEQUENCE [LARGE SCALE GENOMIC DNA]</scope>
    <source>
        <strain evidence="2 3">SH6-1</strain>
    </source>
</reference>
<keyword evidence="3" id="KW-1185">Reference proteome</keyword>
<dbReference type="OrthoDB" id="7875193at2"/>
<evidence type="ECO:0000313" key="2">
    <source>
        <dbReference type="EMBL" id="OJI94962.1"/>
    </source>
</evidence>
<proteinExistence type="predicted"/>
<comment type="caution">
    <text evidence="2">The sequence shown here is derived from an EMBL/GenBank/DDBJ whole genome shotgun (WGS) entry which is preliminary data.</text>
</comment>
<keyword evidence="1" id="KW-0472">Membrane</keyword>
<keyword evidence="1" id="KW-0812">Transmembrane</keyword>
<gene>
    <name evidence="2" type="ORF">PFRI_08000</name>
</gene>